<evidence type="ECO:0000313" key="3">
    <source>
        <dbReference type="EMBL" id="KAL0007839.1"/>
    </source>
</evidence>
<proteinExistence type="predicted"/>
<evidence type="ECO:0000313" key="4">
    <source>
        <dbReference type="Proteomes" id="UP001459277"/>
    </source>
</evidence>
<feature type="region of interest" description="Disordered" evidence="1">
    <location>
        <begin position="158"/>
        <end position="192"/>
    </location>
</feature>
<evidence type="ECO:0000259" key="2">
    <source>
        <dbReference type="Pfam" id="PF26130"/>
    </source>
</evidence>
<dbReference type="Proteomes" id="UP001459277">
    <property type="component" value="Unassembled WGS sequence"/>
</dbReference>
<accession>A0AAW2DE05</accession>
<dbReference type="Pfam" id="PF26130">
    <property type="entry name" value="PB1-like"/>
    <property type="match status" value="1"/>
</dbReference>
<dbReference type="EMBL" id="JAZDWU010000003">
    <property type="protein sequence ID" value="KAL0007839.1"/>
    <property type="molecule type" value="Genomic_DNA"/>
</dbReference>
<name>A0AAW2DE05_9ROSI</name>
<evidence type="ECO:0000256" key="1">
    <source>
        <dbReference type="SAM" id="MobiDB-lite"/>
    </source>
</evidence>
<gene>
    <name evidence="3" type="ORF">SO802_009341</name>
</gene>
<reference evidence="3 4" key="1">
    <citation type="submission" date="2024-01" db="EMBL/GenBank/DDBJ databases">
        <title>A telomere-to-telomere, gap-free genome of sweet tea (Lithocarpus litseifolius).</title>
        <authorList>
            <person name="Zhou J."/>
        </authorList>
    </citation>
    <scope>NUCLEOTIDE SEQUENCE [LARGE SCALE GENOMIC DNA]</scope>
    <source>
        <strain evidence="3">Zhou-2022a</strain>
        <tissue evidence="3">Leaf</tissue>
    </source>
</reference>
<sequence>MSLVEIWNKAKIFGYGENDLFMYRVPTMPFTGGLKPLENDIDVMNMVKCIKGHNEVEVYVMCLDDYENAIGNEGDGEDGDNEGGNLDEGYKVDGAVSEEDSAHKVHFGCSESDNNDMFAQYISNDEIASKVKGLPDETLCLRKDKQVKLKERRKGKASACGVSPSRVGGSGVDPSGVGQSEVSASGVGPSGIDARGVDPTWVDASRVNPSASALVAFGADKDEDKWESETSASLVSSSDDETRPSYPQNHPPESFSEVHFELEMLFSTKKDVMDAIKLYSIFKRVPVKLKKKMTK</sequence>
<keyword evidence="4" id="KW-1185">Reference proteome</keyword>
<organism evidence="3 4">
    <name type="scientific">Lithocarpus litseifolius</name>
    <dbReference type="NCBI Taxonomy" id="425828"/>
    <lineage>
        <taxon>Eukaryota</taxon>
        <taxon>Viridiplantae</taxon>
        <taxon>Streptophyta</taxon>
        <taxon>Embryophyta</taxon>
        <taxon>Tracheophyta</taxon>
        <taxon>Spermatophyta</taxon>
        <taxon>Magnoliopsida</taxon>
        <taxon>eudicotyledons</taxon>
        <taxon>Gunneridae</taxon>
        <taxon>Pentapetalae</taxon>
        <taxon>rosids</taxon>
        <taxon>fabids</taxon>
        <taxon>Fagales</taxon>
        <taxon>Fagaceae</taxon>
        <taxon>Lithocarpus</taxon>
    </lineage>
</organism>
<feature type="domain" description="PB1-like" evidence="2">
    <location>
        <begin position="2"/>
        <end position="60"/>
    </location>
</feature>
<feature type="region of interest" description="Disordered" evidence="1">
    <location>
        <begin position="227"/>
        <end position="254"/>
    </location>
</feature>
<dbReference type="InterPro" id="IPR058594">
    <property type="entry name" value="PB1-like_dom_pln"/>
</dbReference>
<protein>
    <recommendedName>
        <fullName evidence="2">PB1-like domain-containing protein</fullName>
    </recommendedName>
</protein>
<dbReference type="AlphaFoldDB" id="A0AAW2DE05"/>
<comment type="caution">
    <text evidence="3">The sequence shown here is derived from an EMBL/GenBank/DDBJ whole genome shotgun (WGS) entry which is preliminary data.</text>
</comment>
<feature type="compositionally biased region" description="Low complexity" evidence="1">
    <location>
        <begin position="161"/>
        <end position="178"/>
    </location>
</feature>